<gene>
    <name evidence="2" type="ORF">FPOA_06669</name>
</gene>
<feature type="region of interest" description="Disordered" evidence="1">
    <location>
        <begin position="71"/>
        <end position="117"/>
    </location>
</feature>
<dbReference type="EMBL" id="LYXU01000003">
    <property type="protein sequence ID" value="OBS20291.1"/>
    <property type="molecule type" value="Genomic_DNA"/>
</dbReference>
<evidence type="ECO:0008006" key="4">
    <source>
        <dbReference type="Google" id="ProtNLM"/>
    </source>
</evidence>
<dbReference type="CDD" id="cd14688">
    <property type="entry name" value="bZIP_YAP"/>
    <property type="match status" value="1"/>
</dbReference>
<dbReference type="AlphaFoldDB" id="A0A1B8AIS8"/>
<dbReference type="SUPFAM" id="SSF57959">
    <property type="entry name" value="Leucine zipper domain"/>
    <property type="match status" value="1"/>
</dbReference>
<comment type="caution">
    <text evidence="2">The sequence shown here is derived from an EMBL/GenBank/DDBJ whole genome shotgun (WGS) entry which is preliminary data.</text>
</comment>
<sequence length="319" mass="35293">MAPGSPSTPRRRTKRVSAQHTLERVRKNQRRHRARRKDHIATLEQKLGEAEQTISTLRDQVETLQAALARCRRQPHDQNEADYRTLQPQQSQSQHDTSPLPLTNTHGEAVQSYGSLSDTEDLGAWELPAPASAEPMVSDDQSGSEVNALISPPTRSSQALILTAQSSEFIPESLLVTESAPNQAVADARSLLPATVIQDSILTPMTPCCSNESSSVSQPTVNPTNGMALVPSQETPLLMPEYVFQPVMEPYHQENPYGELTMLCSEAYILIAQQNFRGMNQGDVVTWLWQGFRRSLQPGEGCRVNTDMLFSLLAFISDT</sequence>
<keyword evidence="3" id="KW-1185">Reference proteome</keyword>
<proteinExistence type="predicted"/>
<dbReference type="Gene3D" id="1.20.5.170">
    <property type="match status" value="1"/>
</dbReference>
<evidence type="ECO:0000256" key="1">
    <source>
        <dbReference type="SAM" id="MobiDB-lite"/>
    </source>
</evidence>
<dbReference type="InterPro" id="IPR046347">
    <property type="entry name" value="bZIP_sf"/>
</dbReference>
<feature type="compositionally biased region" description="Polar residues" evidence="1">
    <location>
        <begin position="86"/>
        <end position="117"/>
    </location>
</feature>
<evidence type="ECO:0000313" key="3">
    <source>
        <dbReference type="Proteomes" id="UP000091967"/>
    </source>
</evidence>
<dbReference type="GO" id="GO:0003700">
    <property type="term" value="F:DNA-binding transcription factor activity"/>
    <property type="evidence" value="ECO:0007669"/>
    <property type="project" value="InterPro"/>
</dbReference>
<feature type="region of interest" description="Disordered" evidence="1">
    <location>
        <begin position="1"/>
        <end position="38"/>
    </location>
</feature>
<dbReference type="OMA" id="WLGPGFR"/>
<protein>
    <recommendedName>
        <fullName evidence="4">BZIP domain-containing protein</fullName>
    </recommendedName>
</protein>
<organism evidence="2 3">
    <name type="scientific">Fusarium poae</name>
    <dbReference type="NCBI Taxonomy" id="36050"/>
    <lineage>
        <taxon>Eukaryota</taxon>
        <taxon>Fungi</taxon>
        <taxon>Dikarya</taxon>
        <taxon>Ascomycota</taxon>
        <taxon>Pezizomycotina</taxon>
        <taxon>Sordariomycetes</taxon>
        <taxon>Hypocreomycetidae</taxon>
        <taxon>Hypocreales</taxon>
        <taxon>Nectriaceae</taxon>
        <taxon>Fusarium</taxon>
    </lineage>
</organism>
<feature type="compositionally biased region" description="Basic and acidic residues" evidence="1">
    <location>
        <begin position="74"/>
        <end position="83"/>
    </location>
</feature>
<dbReference type="Proteomes" id="UP000091967">
    <property type="component" value="Unassembled WGS sequence"/>
</dbReference>
<accession>A0A1B8AIS8</accession>
<name>A0A1B8AIS8_FUSPO</name>
<dbReference type="STRING" id="36050.A0A1B8AIS8"/>
<feature type="compositionally biased region" description="Basic residues" evidence="1">
    <location>
        <begin position="27"/>
        <end position="38"/>
    </location>
</feature>
<reference evidence="2 3" key="1">
    <citation type="submission" date="2016-06" db="EMBL/GenBank/DDBJ databases">
        <title>Living apart together: crosstalk between the core and supernumerary genomes in a fungal plant pathogen.</title>
        <authorList>
            <person name="Vanheule A."/>
            <person name="Audenaert K."/>
            <person name="Warris S."/>
            <person name="Van De Geest H."/>
            <person name="Schijlen E."/>
            <person name="Hofte M."/>
            <person name="De Saeger S."/>
            <person name="Haesaert G."/>
            <person name="Waalwijk C."/>
            <person name="Van Der Lee T."/>
        </authorList>
    </citation>
    <scope>NUCLEOTIDE SEQUENCE [LARGE SCALE GENOMIC DNA]</scope>
    <source>
        <strain evidence="2 3">2516</strain>
    </source>
</reference>
<dbReference type="PANTHER" id="PTHR42070:SF1">
    <property type="entry name" value="FILAMENT ASSOCIATED PROTEIN, PUTATIVE (AFU_ORTHOLOGUE AFUA_8G06630)-RELATED"/>
    <property type="match status" value="1"/>
</dbReference>
<evidence type="ECO:0000313" key="2">
    <source>
        <dbReference type="EMBL" id="OBS20291.1"/>
    </source>
</evidence>
<dbReference type="PANTHER" id="PTHR42070">
    <property type="entry name" value="FILAMENT ASSOCIATED PROTEIN, PUTATIVE (AFU_ORTHOLOGUE AFUA_8G06630)-RELATED"/>
    <property type="match status" value="1"/>
</dbReference>